<comment type="caution">
    <text evidence="4">The sequence shown here is derived from an EMBL/GenBank/DDBJ whole genome shotgun (WGS) entry which is preliminary data.</text>
</comment>
<dbReference type="PANTHER" id="PTHR43877">
    <property type="entry name" value="AMINOALKYLPHOSPHONATE N-ACETYLTRANSFERASE-RELATED-RELATED"/>
    <property type="match status" value="1"/>
</dbReference>
<dbReference type="PROSITE" id="PS51186">
    <property type="entry name" value="GNAT"/>
    <property type="match status" value="1"/>
</dbReference>
<feature type="domain" description="N-acetyltransferase" evidence="3">
    <location>
        <begin position="1"/>
        <end position="155"/>
    </location>
</feature>
<dbReference type="InterPro" id="IPR050832">
    <property type="entry name" value="Bact_Acetyltransf"/>
</dbReference>
<keyword evidence="2" id="KW-0012">Acyltransferase</keyword>
<evidence type="ECO:0000259" key="3">
    <source>
        <dbReference type="PROSITE" id="PS51186"/>
    </source>
</evidence>
<gene>
    <name evidence="4" type="ORF">IEI95_015020</name>
</gene>
<evidence type="ECO:0000256" key="1">
    <source>
        <dbReference type="ARBA" id="ARBA00022679"/>
    </source>
</evidence>
<sequence length="160" mass="17329">MLIRPSTSLDAQGMSDALNEIFAAGLRKSAGDPQLVLANYIEHKDRIECSVAQDDEGRIFGFQSLRFATVDNPYGTPVGWGIIGTHISPLAARRGIGSALFRATLQAAKSFSLDNIEAAIGADNEAGLAYYEAMGFRTYRSSEVTICKVYRIEADAHKPV</sequence>
<organism evidence="4 5">
    <name type="scientific">Agrobacterium vitis</name>
    <name type="common">Rhizobium vitis</name>
    <dbReference type="NCBI Taxonomy" id="373"/>
    <lineage>
        <taxon>Bacteria</taxon>
        <taxon>Pseudomonadati</taxon>
        <taxon>Pseudomonadota</taxon>
        <taxon>Alphaproteobacteria</taxon>
        <taxon>Hyphomicrobiales</taxon>
        <taxon>Rhizobiaceae</taxon>
        <taxon>Rhizobium/Agrobacterium group</taxon>
        <taxon>Agrobacterium</taxon>
    </lineage>
</organism>
<dbReference type="Pfam" id="PF00583">
    <property type="entry name" value="Acetyltransf_1"/>
    <property type="match status" value="1"/>
</dbReference>
<dbReference type="CDD" id="cd04301">
    <property type="entry name" value="NAT_SF"/>
    <property type="match status" value="1"/>
</dbReference>
<dbReference type="Gene3D" id="3.40.630.30">
    <property type="match status" value="1"/>
</dbReference>
<name>A0AAE2RDJ9_AGRVI</name>
<protein>
    <submittedName>
        <fullName evidence="4">GNAT family N-acetyltransferase</fullName>
    </submittedName>
</protein>
<proteinExistence type="predicted"/>
<dbReference type="Proteomes" id="UP000655037">
    <property type="component" value="Unassembled WGS sequence"/>
</dbReference>
<evidence type="ECO:0000313" key="4">
    <source>
        <dbReference type="EMBL" id="MBF2715529.1"/>
    </source>
</evidence>
<dbReference type="EMBL" id="JACXXJ020000005">
    <property type="protein sequence ID" value="MBF2715529.1"/>
    <property type="molecule type" value="Genomic_DNA"/>
</dbReference>
<dbReference type="InterPro" id="IPR000182">
    <property type="entry name" value="GNAT_dom"/>
</dbReference>
<dbReference type="InterPro" id="IPR016181">
    <property type="entry name" value="Acyl_CoA_acyltransferase"/>
</dbReference>
<reference evidence="4" key="1">
    <citation type="submission" date="2020-11" db="EMBL/GenBank/DDBJ databases">
        <title>Agrobacterium vitis strain K377 genome.</title>
        <authorList>
            <person name="Xi H."/>
        </authorList>
    </citation>
    <scope>NUCLEOTIDE SEQUENCE</scope>
    <source>
        <strain evidence="4">K377</strain>
    </source>
</reference>
<dbReference type="RefSeq" id="WP_156536561.1">
    <property type="nucleotide sequence ID" value="NZ_JACXXJ020000005.1"/>
</dbReference>
<dbReference type="GO" id="GO:0016747">
    <property type="term" value="F:acyltransferase activity, transferring groups other than amino-acyl groups"/>
    <property type="evidence" value="ECO:0007669"/>
    <property type="project" value="InterPro"/>
</dbReference>
<keyword evidence="1" id="KW-0808">Transferase</keyword>
<dbReference type="PANTHER" id="PTHR43877:SF1">
    <property type="entry name" value="ACETYLTRANSFERASE"/>
    <property type="match status" value="1"/>
</dbReference>
<evidence type="ECO:0000313" key="5">
    <source>
        <dbReference type="Proteomes" id="UP000655037"/>
    </source>
</evidence>
<accession>A0AAE2RDJ9</accession>
<evidence type="ECO:0000256" key="2">
    <source>
        <dbReference type="ARBA" id="ARBA00023315"/>
    </source>
</evidence>
<dbReference type="AlphaFoldDB" id="A0AAE2RDJ9"/>
<dbReference type="SUPFAM" id="SSF55729">
    <property type="entry name" value="Acyl-CoA N-acyltransferases (Nat)"/>
    <property type="match status" value="1"/>
</dbReference>